<evidence type="ECO:0000256" key="11">
    <source>
        <dbReference type="HAMAP-Rule" id="MF_00228"/>
    </source>
</evidence>
<evidence type="ECO:0000256" key="9">
    <source>
        <dbReference type="ARBA" id="ARBA00022842"/>
    </source>
</evidence>
<evidence type="ECO:0000256" key="10">
    <source>
        <dbReference type="ARBA" id="ARBA00022977"/>
    </source>
</evidence>
<dbReference type="CDD" id="cd01170">
    <property type="entry name" value="THZ_kinase"/>
    <property type="match status" value="1"/>
</dbReference>
<keyword evidence="9 11" id="KW-0460">Magnesium</keyword>
<evidence type="ECO:0000256" key="1">
    <source>
        <dbReference type="ARBA" id="ARBA00001771"/>
    </source>
</evidence>
<feature type="binding site" evidence="11">
    <location>
        <position position="208"/>
    </location>
    <ligand>
        <name>substrate</name>
    </ligand>
</feature>
<dbReference type="Proteomes" id="UP000702954">
    <property type="component" value="Unassembled WGS sequence"/>
</dbReference>
<evidence type="ECO:0000256" key="4">
    <source>
        <dbReference type="ARBA" id="ARBA00022679"/>
    </source>
</evidence>
<comment type="catalytic activity">
    <reaction evidence="1 11">
        <text>5-(2-hydroxyethyl)-4-methylthiazole + ATP = 4-methyl-5-(2-phosphooxyethyl)-thiazole + ADP + H(+)</text>
        <dbReference type="Rhea" id="RHEA:24212"/>
        <dbReference type="ChEBI" id="CHEBI:15378"/>
        <dbReference type="ChEBI" id="CHEBI:17957"/>
        <dbReference type="ChEBI" id="CHEBI:30616"/>
        <dbReference type="ChEBI" id="CHEBI:58296"/>
        <dbReference type="ChEBI" id="CHEBI:456216"/>
        <dbReference type="EC" id="2.7.1.50"/>
    </reaction>
</comment>
<keyword evidence="13" id="KW-1185">Reference proteome</keyword>
<feature type="binding site" evidence="11">
    <location>
        <position position="128"/>
    </location>
    <ligand>
        <name>ATP</name>
        <dbReference type="ChEBI" id="CHEBI:30616"/>
    </ligand>
</feature>
<accession>A0ABQ0QVI4</accession>
<keyword evidence="7 11" id="KW-0418">Kinase</keyword>
<keyword evidence="5 11" id="KW-0479">Metal-binding</keyword>
<evidence type="ECO:0000256" key="8">
    <source>
        <dbReference type="ARBA" id="ARBA00022840"/>
    </source>
</evidence>
<dbReference type="SUPFAM" id="SSF53613">
    <property type="entry name" value="Ribokinase-like"/>
    <property type="match status" value="1"/>
</dbReference>
<name>A0ABQ0QVI4_9FIRM</name>
<dbReference type="PRINTS" id="PR01099">
    <property type="entry name" value="HYETHTZKNASE"/>
</dbReference>
<comment type="cofactor">
    <cofactor evidence="2 11">
        <name>Mg(2+)</name>
        <dbReference type="ChEBI" id="CHEBI:18420"/>
    </cofactor>
</comment>
<dbReference type="InterPro" id="IPR029056">
    <property type="entry name" value="Ribokinase-like"/>
</dbReference>
<dbReference type="EMBL" id="BHEO01000002">
    <property type="protein sequence ID" value="GBU04405.1"/>
    <property type="molecule type" value="Genomic_DNA"/>
</dbReference>
<reference evidence="12 13" key="1">
    <citation type="journal article" date="2018" name="Int. J. Syst. Evol. Microbiol.">
        <title>Draft Genome Sequence of Faecalimonas umbilicata JCM 30896T, an Acetate-Producing Bacterium Isolated from Human Feces.</title>
        <authorList>
            <person name="Sakamoto M."/>
            <person name="Ikeyama N."/>
            <person name="Yuki M."/>
            <person name="Ohkuma M."/>
        </authorList>
    </citation>
    <scope>NUCLEOTIDE SEQUENCE [LARGE SCALE GENOMIC DNA]</scope>
    <source>
        <strain evidence="12 13">EGH7</strain>
    </source>
</reference>
<evidence type="ECO:0000256" key="3">
    <source>
        <dbReference type="ARBA" id="ARBA00004868"/>
    </source>
</evidence>
<comment type="function">
    <text evidence="11">Catalyzes the phosphorylation of the hydroxyl group of 4-methyl-5-beta-hydroxyethylthiazole (THZ).</text>
</comment>
<dbReference type="NCBIfam" id="NF006830">
    <property type="entry name" value="PRK09355.1"/>
    <property type="match status" value="1"/>
</dbReference>
<organism evidence="12 13">
    <name type="scientific">Faecalimonas umbilicata</name>
    <dbReference type="NCBI Taxonomy" id="1912855"/>
    <lineage>
        <taxon>Bacteria</taxon>
        <taxon>Bacillati</taxon>
        <taxon>Bacillota</taxon>
        <taxon>Clostridia</taxon>
        <taxon>Lachnospirales</taxon>
        <taxon>Lachnospiraceae</taxon>
        <taxon>Faecalimonas</taxon>
    </lineage>
</organism>
<feature type="binding site" evidence="11">
    <location>
        <position position="181"/>
    </location>
    <ligand>
        <name>ATP</name>
        <dbReference type="ChEBI" id="CHEBI:30616"/>
    </ligand>
</feature>
<comment type="pathway">
    <text evidence="3 11">Cofactor biosynthesis; thiamine diphosphate biosynthesis; 4-methyl-5-(2-phosphoethyl)-thiazole from 5-(2-hydroxyethyl)-4-methylthiazole: step 1/1.</text>
</comment>
<sequence length="287" mass="31356">MTKEMLRKIAAKIAVLGEQIRQHRPLVHCITNPIAIHDSANIVLAAGGRPIMAEHPQEVEEIVRTAQVLVLNLGNITDVRMSSMKKAFQEALKNRVPTVLDLVGIQCSSLRLHYAKELLEIGSPTVLKGNMSEMRKLAGLSTYGTGVDAGEKDRFSEENEKEILPAFYRLSEEYRSVLLVTGQEDLIIEGPHCYCLANGDAMLGTITGTGCMLGALCGTYLTEAAESRGQAVLAAAAVMGIAGELGAENSRGPGSFQIAFLDALYDLQEEEIRNRLRLREKSKQNFE</sequence>
<keyword evidence="8 11" id="KW-0067">ATP-binding</keyword>
<dbReference type="RefSeq" id="WP_242990091.1">
    <property type="nucleotide sequence ID" value="NZ_BHEO01000002.1"/>
</dbReference>
<evidence type="ECO:0000256" key="2">
    <source>
        <dbReference type="ARBA" id="ARBA00001946"/>
    </source>
</evidence>
<proteinExistence type="inferred from homology"/>
<evidence type="ECO:0000313" key="13">
    <source>
        <dbReference type="Proteomes" id="UP000702954"/>
    </source>
</evidence>
<gene>
    <name evidence="12" type="primary">thiM2</name>
    <name evidence="11" type="synonym">thiM</name>
    <name evidence="12" type="ORF">FAEUMB_09460</name>
</gene>
<dbReference type="Pfam" id="PF02110">
    <property type="entry name" value="HK"/>
    <property type="match status" value="1"/>
</dbReference>
<evidence type="ECO:0000256" key="5">
    <source>
        <dbReference type="ARBA" id="ARBA00022723"/>
    </source>
</evidence>
<dbReference type="GO" id="GO:0016301">
    <property type="term" value="F:kinase activity"/>
    <property type="evidence" value="ECO:0007669"/>
    <property type="project" value="UniProtKB-KW"/>
</dbReference>
<keyword evidence="4 11" id="KW-0808">Transferase</keyword>
<dbReference type="InterPro" id="IPR000417">
    <property type="entry name" value="Hyethyz_kinase"/>
</dbReference>
<evidence type="ECO:0000256" key="7">
    <source>
        <dbReference type="ARBA" id="ARBA00022777"/>
    </source>
</evidence>
<dbReference type="PIRSF" id="PIRSF000513">
    <property type="entry name" value="Thz_kinase"/>
    <property type="match status" value="1"/>
</dbReference>
<comment type="similarity">
    <text evidence="11">Belongs to the Thz kinase family.</text>
</comment>
<evidence type="ECO:0000256" key="6">
    <source>
        <dbReference type="ARBA" id="ARBA00022741"/>
    </source>
</evidence>
<keyword evidence="10 11" id="KW-0784">Thiamine biosynthesis</keyword>
<protein>
    <recommendedName>
        <fullName evidence="11">Hydroxyethylthiazole kinase</fullName>
        <ecNumber evidence="11">2.7.1.50</ecNumber>
    </recommendedName>
    <alternativeName>
        <fullName evidence="11">4-methyl-5-beta-hydroxyethylthiazole kinase</fullName>
        <shortName evidence="11">TH kinase</shortName>
        <shortName evidence="11">Thz kinase</shortName>
    </alternativeName>
</protein>
<dbReference type="HAMAP" id="MF_00228">
    <property type="entry name" value="Thz_kinase"/>
    <property type="match status" value="1"/>
</dbReference>
<dbReference type="Gene3D" id="3.40.1190.20">
    <property type="match status" value="1"/>
</dbReference>
<comment type="caution">
    <text evidence="12">The sequence shown here is derived from an EMBL/GenBank/DDBJ whole genome shotgun (WGS) entry which is preliminary data.</text>
</comment>
<feature type="binding site" evidence="11">
    <location>
        <position position="52"/>
    </location>
    <ligand>
        <name>substrate</name>
    </ligand>
</feature>
<keyword evidence="6 11" id="KW-0547">Nucleotide-binding</keyword>
<dbReference type="EC" id="2.7.1.50" evidence="11"/>
<evidence type="ECO:0000313" key="12">
    <source>
        <dbReference type="EMBL" id="GBU04405.1"/>
    </source>
</evidence>